<dbReference type="GO" id="GO:0005509">
    <property type="term" value="F:calcium ion binding"/>
    <property type="evidence" value="ECO:0007669"/>
    <property type="project" value="UniProtKB-UniRule"/>
</dbReference>
<evidence type="ECO:0000256" key="4">
    <source>
        <dbReference type="ARBA" id="ARBA00022837"/>
    </source>
</evidence>
<dbReference type="InterPro" id="IPR020894">
    <property type="entry name" value="Cadherin_CS"/>
</dbReference>
<keyword evidence="6" id="KW-0472">Membrane</keyword>
<evidence type="ECO:0000256" key="2">
    <source>
        <dbReference type="ARBA" id="ARBA00022692"/>
    </source>
</evidence>
<dbReference type="AlphaFoldDB" id="A0A0M3J7S8"/>
<dbReference type="PANTHER" id="PTHR24026:SF126">
    <property type="entry name" value="PROTOCADHERIN FAT 4"/>
    <property type="match status" value="1"/>
</dbReference>
<dbReference type="SUPFAM" id="SSF49313">
    <property type="entry name" value="Cadherin-like"/>
    <property type="match status" value="2"/>
</dbReference>
<evidence type="ECO:0000256" key="7">
    <source>
        <dbReference type="PROSITE-ProRule" id="PRU00043"/>
    </source>
</evidence>
<dbReference type="InterPro" id="IPR015919">
    <property type="entry name" value="Cadherin-like_sf"/>
</dbReference>
<dbReference type="GO" id="GO:0005886">
    <property type="term" value="C:plasma membrane"/>
    <property type="evidence" value="ECO:0007669"/>
    <property type="project" value="UniProtKB-SubCell"/>
</dbReference>
<evidence type="ECO:0000313" key="9">
    <source>
        <dbReference type="WBParaSite" id="ASIM_0000362601-mRNA-1"/>
    </source>
</evidence>
<dbReference type="Pfam" id="PF00028">
    <property type="entry name" value="Cadherin"/>
    <property type="match status" value="2"/>
</dbReference>
<dbReference type="CDD" id="cd11304">
    <property type="entry name" value="Cadherin_repeat"/>
    <property type="match status" value="2"/>
</dbReference>
<keyword evidence="2" id="KW-0812">Transmembrane</keyword>
<keyword evidence="5" id="KW-1133">Transmembrane helix</keyword>
<evidence type="ECO:0000256" key="5">
    <source>
        <dbReference type="ARBA" id="ARBA00022989"/>
    </source>
</evidence>
<protein>
    <submittedName>
        <fullName evidence="9">CA domain-containing protein</fullName>
    </submittedName>
</protein>
<evidence type="ECO:0000259" key="8">
    <source>
        <dbReference type="PROSITE" id="PS50268"/>
    </source>
</evidence>
<dbReference type="PRINTS" id="PR00205">
    <property type="entry name" value="CADHERIN"/>
</dbReference>
<dbReference type="PROSITE" id="PS00232">
    <property type="entry name" value="CADHERIN_1"/>
    <property type="match status" value="1"/>
</dbReference>
<keyword evidence="4 7" id="KW-0106">Calcium</keyword>
<dbReference type="InterPro" id="IPR002126">
    <property type="entry name" value="Cadherin-like_dom"/>
</dbReference>
<evidence type="ECO:0000256" key="1">
    <source>
        <dbReference type="ARBA" id="ARBA00004370"/>
    </source>
</evidence>
<reference evidence="9" key="1">
    <citation type="submission" date="2017-02" db="UniProtKB">
        <authorList>
            <consortium name="WormBaseParasite"/>
        </authorList>
    </citation>
    <scope>IDENTIFICATION</scope>
</reference>
<evidence type="ECO:0000256" key="6">
    <source>
        <dbReference type="ARBA" id="ARBA00023136"/>
    </source>
</evidence>
<dbReference type="Gene3D" id="2.60.40.60">
    <property type="entry name" value="Cadherins"/>
    <property type="match status" value="2"/>
</dbReference>
<comment type="subcellular location">
    <subcellularLocation>
        <location evidence="1">Membrane</location>
    </subcellularLocation>
</comment>
<name>A0A0M3J7S8_ANISI</name>
<dbReference type="PANTHER" id="PTHR24026">
    <property type="entry name" value="FAT ATYPICAL CADHERIN-RELATED"/>
    <property type="match status" value="1"/>
</dbReference>
<dbReference type="SMART" id="SM00112">
    <property type="entry name" value="CA"/>
    <property type="match status" value="1"/>
</dbReference>
<proteinExistence type="predicted"/>
<keyword evidence="3" id="KW-0677">Repeat</keyword>
<dbReference type="GO" id="GO:0007156">
    <property type="term" value="P:homophilic cell adhesion via plasma membrane adhesion molecules"/>
    <property type="evidence" value="ECO:0007669"/>
    <property type="project" value="InterPro"/>
</dbReference>
<evidence type="ECO:0000256" key="3">
    <source>
        <dbReference type="ARBA" id="ARBA00022737"/>
    </source>
</evidence>
<accession>A0A0M3J7S8</accession>
<sequence length="185" mass="20286">LANPPHQNETEVVINVQSANISLPHFSNHHYLFTIPEDASIGTVVGRLQQNQQQILSSVRFSIASHSGSSEIPFSVDQSSGRLIVNSPLDREKVAEWRFIVRLSSALNNIVGEDSDMAVGTLAMVTIRLSDVNDNAPQFHGIYERIAISEDSPIGTSVAVMSATDADSGPNSRIFFSIEQVRERR</sequence>
<dbReference type="PROSITE" id="PS50268">
    <property type="entry name" value="CADHERIN_2"/>
    <property type="match status" value="1"/>
</dbReference>
<organism evidence="9">
    <name type="scientific">Anisakis simplex</name>
    <name type="common">Herring worm</name>
    <dbReference type="NCBI Taxonomy" id="6269"/>
    <lineage>
        <taxon>Eukaryota</taxon>
        <taxon>Metazoa</taxon>
        <taxon>Ecdysozoa</taxon>
        <taxon>Nematoda</taxon>
        <taxon>Chromadorea</taxon>
        <taxon>Rhabditida</taxon>
        <taxon>Spirurina</taxon>
        <taxon>Ascaridomorpha</taxon>
        <taxon>Ascaridoidea</taxon>
        <taxon>Anisakidae</taxon>
        <taxon>Anisakis</taxon>
        <taxon>Anisakis simplex complex</taxon>
    </lineage>
</organism>
<feature type="domain" description="Cadherin" evidence="8">
    <location>
        <begin position="27"/>
        <end position="139"/>
    </location>
</feature>
<dbReference type="WBParaSite" id="ASIM_0000362601-mRNA-1">
    <property type="protein sequence ID" value="ASIM_0000362601-mRNA-1"/>
    <property type="gene ID" value="ASIM_0000362601"/>
</dbReference>